<keyword evidence="2" id="KW-1185">Reference proteome</keyword>
<gene>
    <name evidence="1" type="ORF">Ahy_B06g080173</name>
</gene>
<dbReference type="Proteomes" id="UP000289738">
    <property type="component" value="Chromosome B06"/>
</dbReference>
<organism evidence="1 2">
    <name type="scientific">Arachis hypogaea</name>
    <name type="common">Peanut</name>
    <dbReference type="NCBI Taxonomy" id="3818"/>
    <lineage>
        <taxon>Eukaryota</taxon>
        <taxon>Viridiplantae</taxon>
        <taxon>Streptophyta</taxon>
        <taxon>Embryophyta</taxon>
        <taxon>Tracheophyta</taxon>
        <taxon>Spermatophyta</taxon>
        <taxon>Magnoliopsida</taxon>
        <taxon>eudicotyledons</taxon>
        <taxon>Gunneridae</taxon>
        <taxon>Pentapetalae</taxon>
        <taxon>rosids</taxon>
        <taxon>fabids</taxon>
        <taxon>Fabales</taxon>
        <taxon>Fabaceae</taxon>
        <taxon>Papilionoideae</taxon>
        <taxon>50 kb inversion clade</taxon>
        <taxon>dalbergioids sensu lato</taxon>
        <taxon>Dalbergieae</taxon>
        <taxon>Pterocarpus clade</taxon>
        <taxon>Arachis</taxon>
    </lineage>
</organism>
<sequence>MIVREITRLVLESHSMPFQSQQSMARFQEGNTAALGLLKSFLIWSNAFLSLGLHSSENANGESNSSERKHNLSMVSIYGVKEGKEVKLRRYAWSRKNKEERNMDHNKIGLQPRPATKVEKDIKIRVLFFKVKLTTYRRVFFLLWLCCFCSRLHWEQRSGATHRTRKLSFR</sequence>
<comment type="caution">
    <text evidence="1">The sequence shown here is derived from an EMBL/GenBank/DDBJ whole genome shotgun (WGS) entry which is preliminary data.</text>
</comment>
<dbReference type="EMBL" id="SDMP01000016">
    <property type="protein sequence ID" value="RYR01308.1"/>
    <property type="molecule type" value="Genomic_DNA"/>
</dbReference>
<protein>
    <submittedName>
        <fullName evidence="1">Uncharacterized protein</fullName>
    </submittedName>
</protein>
<dbReference type="AlphaFoldDB" id="A0A444YHB1"/>
<accession>A0A444YHB1</accession>
<name>A0A444YHB1_ARAHY</name>
<evidence type="ECO:0000313" key="1">
    <source>
        <dbReference type="EMBL" id="RYR01308.1"/>
    </source>
</evidence>
<proteinExistence type="predicted"/>
<evidence type="ECO:0000313" key="2">
    <source>
        <dbReference type="Proteomes" id="UP000289738"/>
    </source>
</evidence>
<reference evidence="1 2" key="1">
    <citation type="submission" date="2019-01" db="EMBL/GenBank/DDBJ databases">
        <title>Sequencing of cultivated peanut Arachis hypogaea provides insights into genome evolution and oil improvement.</title>
        <authorList>
            <person name="Chen X."/>
        </authorList>
    </citation>
    <scope>NUCLEOTIDE SEQUENCE [LARGE SCALE GENOMIC DNA]</scope>
    <source>
        <strain evidence="2">cv. Fuhuasheng</strain>
        <tissue evidence="1">Leaves</tissue>
    </source>
</reference>